<dbReference type="GO" id="GO:0022904">
    <property type="term" value="P:respiratory electron transport chain"/>
    <property type="evidence" value="ECO:0007669"/>
    <property type="project" value="TreeGrafter"/>
</dbReference>
<feature type="domain" description="FAD-binding PCMH-type" evidence="4">
    <location>
        <begin position="47"/>
        <end position="228"/>
    </location>
</feature>
<evidence type="ECO:0000313" key="5">
    <source>
        <dbReference type="EMBL" id="TPF77189.1"/>
    </source>
</evidence>
<dbReference type="AlphaFoldDB" id="A0A502BTW9"/>
<dbReference type="OrthoDB" id="9809290at2"/>
<dbReference type="Gene3D" id="3.30.70.2190">
    <property type="match status" value="1"/>
</dbReference>
<name>A0A502BTW9_9HYPH</name>
<dbReference type="Proteomes" id="UP000315388">
    <property type="component" value="Unassembled WGS sequence"/>
</dbReference>
<dbReference type="InterPro" id="IPR016171">
    <property type="entry name" value="Vanillyl_alc_oxidase_C-sub2"/>
</dbReference>
<dbReference type="InterPro" id="IPR051264">
    <property type="entry name" value="FAD-oxidored/transferase_4"/>
</dbReference>
<accession>A0A502BTW9</accession>
<keyword evidence="2" id="KW-0285">Flavoprotein</keyword>
<evidence type="ECO:0000259" key="4">
    <source>
        <dbReference type="PROSITE" id="PS51387"/>
    </source>
</evidence>
<dbReference type="SUPFAM" id="SSF56176">
    <property type="entry name" value="FAD-binding/transporter-associated domain-like"/>
    <property type="match status" value="1"/>
</dbReference>
<evidence type="ECO:0000313" key="6">
    <source>
        <dbReference type="Proteomes" id="UP000315388"/>
    </source>
</evidence>
<proteinExistence type="inferred from homology"/>
<protein>
    <submittedName>
        <fullName evidence="5">FAD-binding oxidoreductase</fullName>
    </submittedName>
</protein>
<sequence length="493" mass="53432">MQQEVRSASAANKVSDHVQALIIELGADLVLAGDDMDRYCRDWHGDVSSSAVAVLRPRSTKDVSACVKAAINRGLSIVPQGGNTGLVLGAIPDSPETQVVISLERMTAIRRIEVDDFSAVVEAGCLLSEFKDKVEAAGMFFPLALGAQGSCRIGGNVSTNAGGINVLRYGMTRELVLGVEVVLPDGSIFDGLSTLRKDNRGIDVKQLFIGAEGTLGIITAVSVKLMPYPAQVATALLGLNSLEEAITLYRRARYDCCDLMSAFEFMPPIAFTLAREAMPDLAMPLDGNYPAYVLMEISGSGLINIEELMQRFLENVMQDGLVVDGVIATSHEQSRKLWLFREGMNEGQAKRGSHLRTDVSVPLSRLAEFVREAELAIHAGLPDCVCVSYGHVGDGNVHLNVLPPETLDREESDACIYAAKKIINDVLDGYDGSISAEHGIGRLKRSDFEKWLPDIRRQLLNRIKTAIDPKFVMNPGCQLSFPLNLDIGGGRQT</sequence>
<dbReference type="Gene3D" id="3.30.70.2740">
    <property type="match status" value="1"/>
</dbReference>
<evidence type="ECO:0000256" key="3">
    <source>
        <dbReference type="ARBA" id="ARBA00022827"/>
    </source>
</evidence>
<dbReference type="Pfam" id="PF02913">
    <property type="entry name" value="FAD-oxidase_C"/>
    <property type="match status" value="1"/>
</dbReference>
<keyword evidence="3" id="KW-0274">FAD</keyword>
<reference evidence="5 6" key="1">
    <citation type="journal article" date="2003" name="Int. J. Syst. Evol. Microbiol.">
        <title>Towards a standardized format for the description of a novel species (of an established genus): Ochrobactrum gallinifaecis sp. nov.</title>
        <authorList>
            <person name="Kampfer P."/>
            <person name="Buczolits S."/>
            <person name="Albrecht A."/>
            <person name="Busse H.J."/>
            <person name="Stackebrandt E."/>
        </authorList>
    </citation>
    <scope>NUCLEOTIDE SEQUENCE [LARGE SCALE GENOMIC DNA]</scope>
    <source>
        <strain evidence="5 6">ISO 196</strain>
    </source>
</reference>
<keyword evidence="6" id="KW-1185">Reference proteome</keyword>
<dbReference type="PROSITE" id="PS51387">
    <property type="entry name" value="FAD_PCMH"/>
    <property type="match status" value="1"/>
</dbReference>
<evidence type="ECO:0000256" key="2">
    <source>
        <dbReference type="ARBA" id="ARBA00022630"/>
    </source>
</evidence>
<dbReference type="InterPro" id="IPR004113">
    <property type="entry name" value="FAD-bd_oxidored_4_C"/>
</dbReference>
<dbReference type="InterPro" id="IPR016169">
    <property type="entry name" value="FAD-bd_PCMH_sub2"/>
</dbReference>
<evidence type="ECO:0000256" key="1">
    <source>
        <dbReference type="ARBA" id="ARBA00008000"/>
    </source>
</evidence>
<gene>
    <name evidence="5" type="ORF">FHY56_00540</name>
</gene>
<comment type="similarity">
    <text evidence="1">Belongs to the FAD-binding oxidoreductase/transferase type 4 family.</text>
</comment>
<dbReference type="GO" id="GO:0071949">
    <property type="term" value="F:FAD binding"/>
    <property type="evidence" value="ECO:0007669"/>
    <property type="project" value="InterPro"/>
</dbReference>
<dbReference type="Pfam" id="PF01565">
    <property type="entry name" value="FAD_binding_4"/>
    <property type="match status" value="1"/>
</dbReference>
<dbReference type="GO" id="GO:0003824">
    <property type="term" value="F:catalytic activity"/>
    <property type="evidence" value="ECO:0007669"/>
    <property type="project" value="InterPro"/>
</dbReference>
<dbReference type="InterPro" id="IPR006094">
    <property type="entry name" value="Oxid_FAD_bind_N"/>
</dbReference>
<comment type="caution">
    <text evidence="5">The sequence shown here is derived from an EMBL/GenBank/DDBJ whole genome shotgun (WGS) entry which is preliminary data.</text>
</comment>
<dbReference type="Gene3D" id="1.10.45.10">
    <property type="entry name" value="Vanillyl-alcohol Oxidase, Chain A, domain 4"/>
    <property type="match status" value="1"/>
</dbReference>
<dbReference type="InterPro" id="IPR016164">
    <property type="entry name" value="FAD-linked_Oxase-like_C"/>
</dbReference>
<dbReference type="InterPro" id="IPR036318">
    <property type="entry name" value="FAD-bd_PCMH-like_sf"/>
</dbReference>
<dbReference type="Gene3D" id="3.30.43.10">
    <property type="entry name" value="Uridine Diphospho-n-acetylenolpyruvylglucosamine Reductase, domain 2"/>
    <property type="match status" value="1"/>
</dbReference>
<dbReference type="PANTHER" id="PTHR43716">
    <property type="entry name" value="D-2-HYDROXYGLUTARATE DEHYDROGENASE, MITOCHONDRIAL"/>
    <property type="match status" value="1"/>
</dbReference>
<dbReference type="SUPFAM" id="SSF55103">
    <property type="entry name" value="FAD-linked oxidases, C-terminal domain"/>
    <property type="match status" value="1"/>
</dbReference>
<organism evidence="5 6">
    <name type="scientific">Brucella gallinifaecis</name>
    <dbReference type="NCBI Taxonomy" id="215590"/>
    <lineage>
        <taxon>Bacteria</taxon>
        <taxon>Pseudomonadati</taxon>
        <taxon>Pseudomonadota</taxon>
        <taxon>Alphaproteobacteria</taxon>
        <taxon>Hyphomicrobiales</taxon>
        <taxon>Brucellaceae</taxon>
        <taxon>Brucella/Ochrobactrum group</taxon>
        <taxon>Brucella</taxon>
    </lineage>
</organism>
<dbReference type="Gene3D" id="3.30.465.10">
    <property type="match status" value="1"/>
</dbReference>
<dbReference type="InterPro" id="IPR016167">
    <property type="entry name" value="FAD-bd_PCMH_sub1"/>
</dbReference>
<dbReference type="EMBL" id="VEWJ01000001">
    <property type="protein sequence ID" value="TPF77189.1"/>
    <property type="molecule type" value="Genomic_DNA"/>
</dbReference>
<dbReference type="PANTHER" id="PTHR43716:SF2">
    <property type="entry name" value="BLL6224 PROTEIN"/>
    <property type="match status" value="1"/>
</dbReference>
<dbReference type="RefSeq" id="WP_140903528.1">
    <property type="nucleotide sequence ID" value="NZ_JBHTMD010000017.1"/>
</dbReference>
<dbReference type="InterPro" id="IPR016166">
    <property type="entry name" value="FAD-bd_PCMH"/>
</dbReference>